<dbReference type="GO" id="GO:0005634">
    <property type="term" value="C:nucleus"/>
    <property type="evidence" value="ECO:0007669"/>
    <property type="project" value="TreeGrafter"/>
</dbReference>
<feature type="region of interest" description="Disordered" evidence="15">
    <location>
        <begin position="114"/>
        <end position="135"/>
    </location>
</feature>
<evidence type="ECO:0000259" key="18">
    <source>
        <dbReference type="PROSITE" id="PS50103"/>
    </source>
</evidence>
<dbReference type="GO" id="GO:0019706">
    <property type="term" value="F:protein-cysteine S-palmitoyltransferase activity"/>
    <property type="evidence" value="ECO:0007669"/>
    <property type="project" value="UniProtKB-EC"/>
</dbReference>
<dbReference type="GO" id="GO:0031397">
    <property type="term" value="P:negative regulation of protein ubiquitination"/>
    <property type="evidence" value="ECO:0007669"/>
    <property type="project" value="TreeGrafter"/>
</dbReference>
<evidence type="ECO:0000256" key="15">
    <source>
        <dbReference type="SAM" id="MobiDB-lite"/>
    </source>
</evidence>
<dbReference type="SMART" id="SM00166">
    <property type="entry name" value="UBX"/>
    <property type="match status" value="1"/>
</dbReference>
<dbReference type="SUPFAM" id="SSF54236">
    <property type="entry name" value="Ubiquitin-like"/>
    <property type="match status" value="1"/>
</dbReference>
<dbReference type="InterPro" id="IPR001841">
    <property type="entry name" value="Znf_RING"/>
</dbReference>
<evidence type="ECO:0000256" key="14">
    <source>
        <dbReference type="RuleBase" id="RU079119"/>
    </source>
</evidence>
<keyword evidence="8 14" id="KW-1133">Transmembrane helix</keyword>
<dbReference type="Pfam" id="PF00097">
    <property type="entry name" value="zf-C3HC4"/>
    <property type="match status" value="1"/>
</dbReference>
<keyword evidence="7 13" id="KW-0862">Zinc</keyword>
<dbReference type="PROSITE" id="PS00028">
    <property type="entry name" value="ZINC_FINGER_C2H2_1"/>
    <property type="match status" value="1"/>
</dbReference>
<dbReference type="SUPFAM" id="SSF57850">
    <property type="entry name" value="RING/U-box"/>
    <property type="match status" value="1"/>
</dbReference>
<evidence type="ECO:0000259" key="17">
    <source>
        <dbReference type="PROSITE" id="PS50089"/>
    </source>
</evidence>
<evidence type="ECO:0000256" key="7">
    <source>
        <dbReference type="ARBA" id="ARBA00022833"/>
    </source>
</evidence>
<evidence type="ECO:0000256" key="2">
    <source>
        <dbReference type="ARBA" id="ARBA00004496"/>
    </source>
</evidence>
<comment type="caution">
    <text evidence="19">The sequence shown here is derived from an EMBL/GenBank/DDBJ whole genome shotgun (WGS) entry which is preliminary data.</text>
</comment>
<feature type="compositionally biased region" description="Low complexity" evidence="15">
    <location>
        <begin position="234"/>
        <end position="247"/>
    </location>
</feature>
<evidence type="ECO:0000256" key="12">
    <source>
        <dbReference type="ARBA" id="ARBA00048048"/>
    </source>
</evidence>
<dbReference type="PROSITE" id="PS50089">
    <property type="entry name" value="ZF_RING_2"/>
    <property type="match status" value="1"/>
</dbReference>
<dbReference type="PANTHER" id="PTHR46340">
    <property type="entry name" value="UBX DOMAIN-CONTAINING PROTEIN 1"/>
    <property type="match status" value="1"/>
</dbReference>
<dbReference type="Proteomes" id="UP000663853">
    <property type="component" value="Unassembled WGS sequence"/>
</dbReference>
<dbReference type="GO" id="GO:0036435">
    <property type="term" value="F:K48-linked polyubiquitin modification-dependent protein binding"/>
    <property type="evidence" value="ECO:0007669"/>
    <property type="project" value="TreeGrafter"/>
</dbReference>
<dbReference type="InterPro" id="IPR029071">
    <property type="entry name" value="Ubiquitin-like_domsf"/>
</dbReference>
<evidence type="ECO:0000256" key="9">
    <source>
        <dbReference type="ARBA" id="ARBA00023136"/>
    </source>
</evidence>
<dbReference type="PANTHER" id="PTHR46340:SF1">
    <property type="entry name" value="UBX DOMAIN-CONTAINING PROTEIN 1"/>
    <property type="match status" value="1"/>
</dbReference>
<dbReference type="EMBL" id="CAJMXA010000613">
    <property type="protein sequence ID" value="CAE6437120.1"/>
    <property type="molecule type" value="Genomic_DNA"/>
</dbReference>
<feature type="region of interest" description="Disordered" evidence="15">
    <location>
        <begin position="36"/>
        <end position="65"/>
    </location>
</feature>
<evidence type="ECO:0000256" key="8">
    <source>
        <dbReference type="ARBA" id="ARBA00022989"/>
    </source>
</evidence>
<dbReference type="PROSITE" id="PS00518">
    <property type="entry name" value="ZF_RING_1"/>
    <property type="match status" value="1"/>
</dbReference>
<dbReference type="InterPro" id="IPR013083">
    <property type="entry name" value="Znf_RING/FYVE/PHD"/>
</dbReference>
<dbReference type="InterPro" id="IPR018957">
    <property type="entry name" value="Znf_C3HC4_RING-type"/>
</dbReference>
<dbReference type="GO" id="GO:0016020">
    <property type="term" value="C:membrane"/>
    <property type="evidence" value="ECO:0007669"/>
    <property type="project" value="UniProtKB-SubCell"/>
</dbReference>
<evidence type="ECO:0000313" key="20">
    <source>
        <dbReference type="Proteomes" id="UP000663853"/>
    </source>
</evidence>
<dbReference type="CDD" id="cd06503">
    <property type="entry name" value="ATP-synt_Fo_b"/>
    <property type="match status" value="1"/>
</dbReference>
<dbReference type="Gene3D" id="3.30.40.10">
    <property type="entry name" value="Zinc/RING finger domain, C3HC4 (zinc finger)"/>
    <property type="match status" value="1"/>
</dbReference>
<keyword evidence="14" id="KW-0012">Acyltransferase</keyword>
<dbReference type="InterPro" id="IPR017907">
    <property type="entry name" value="Znf_RING_CS"/>
</dbReference>
<feature type="transmembrane region" description="Helical" evidence="14">
    <location>
        <begin position="576"/>
        <end position="596"/>
    </location>
</feature>
<dbReference type="PROSITE" id="PS50103">
    <property type="entry name" value="ZF_C3H1"/>
    <property type="match status" value="1"/>
</dbReference>
<dbReference type="InterPro" id="IPR000571">
    <property type="entry name" value="Znf_CCCH"/>
</dbReference>
<evidence type="ECO:0000256" key="11">
    <source>
        <dbReference type="ARBA" id="ARBA00023288"/>
    </source>
</evidence>
<dbReference type="Pfam" id="PF01529">
    <property type="entry name" value="DHHC"/>
    <property type="match status" value="1"/>
</dbReference>
<protein>
    <recommendedName>
        <fullName evidence="14">Palmitoyltransferase</fullName>
        <ecNumber evidence="14">2.3.1.225</ecNumber>
    </recommendedName>
</protein>
<evidence type="ECO:0000256" key="13">
    <source>
        <dbReference type="PROSITE-ProRule" id="PRU00723"/>
    </source>
</evidence>
<feature type="domain" description="UBX" evidence="16">
    <location>
        <begin position="245"/>
        <end position="325"/>
    </location>
</feature>
<comment type="similarity">
    <text evidence="14">Belongs to the DHHC palmitoyltransferase family.</text>
</comment>
<dbReference type="SMART" id="SM00184">
    <property type="entry name" value="RING"/>
    <property type="match status" value="1"/>
</dbReference>
<sequence>MNHFLATRFIRTLLRKGALKATNNAGLQPAMDHILENDGKSVPDLSNVTSTNAPKPQASEDDEDMEALQAQFGGAGAGSSGGNPSGGGVAQSIKCSQCGKIFRDTALANFHAEKSGHDQFEESTEEIKPLTEEEKKQKLDELRQRMQEKKAAKALEEAKEARANELIRRKGGQDIGTIKEELQLKEAEKEARQRKQDKIDDAKAKAAVRAQIEADKKGREYQQPPVSGVGGATSAGAAAPGAKSSESPTTRLQIRLASGGAPLTTTMTSDSTLHEVALFVESQNPAISSQTVTFSTTFPRKVFSRSDFTRTLKELDLVPSAVLMASRGTSCWYLHTEPTSSSREESSKPKESEDLVCSICFDVPSEFGLLAGCSHVFCLKCIMDWRSSKNKDTEVVISNTNKTCPVCRAPSKFITPSSRFTPKDSPERALCVEGYKANLGKIPCKYFTKSPPNERFCPYGKDCFYQHRNEDGTPYTFTLGADEMMERHKSKLIASRALNSVALFDLMAHHWYEGPHFDHYDSDDEYDYHGSDISELDWMPALVQTLTLDEANFNLMDAERDRLSSKIIDWILPPSIIAYSIWGLYMSVFHVGLGWIGCHEASPIYSIAYIIFSVLTVSPIVGLIIFLWTLPLDHDIPPQIEYTAAQEWFDRYPRECFDEEGTLPVCNRGRCGGRIKPPRTHHCSVCQRCRTGWDHHCPWVSTNEYLMALTLINTLWTQVGSCLTIHQSKAFLTLLVTTAFGTCVIAAPVVRPVLGGAVLPGAGVTNGISFIKRADHNRGVAGWYPAREG</sequence>
<feature type="compositionally biased region" description="Polar residues" evidence="15">
    <location>
        <begin position="44"/>
        <end position="54"/>
    </location>
</feature>
<evidence type="ECO:0000259" key="16">
    <source>
        <dbReference type="PROSITE" id="PS50033"/>
    </source>
</evidence>
<evidence type="ECO:0000256" key="5">
    <source>
        <dbReference type="ARBA" id="ARBA00022723"/>
    </source>
</evidence>
<keyword evidence="6 13" id="KW-0863">Zinc-finger</keyword>
<feature type="region of interest" description="Disordered" evidence="15">
    <location>
        <begin position="213"/>
        <end position="250"/>
    </location>
</feature>
<proteinExistence type="inferred from homology"/>
<organism evidence="19 20">
    <name type="scientific">Rhizoctonia solani</name>
    <dbReference type="NCBI Taxonomy" id="456999"/>
    <lineage>
        <taxon>Eukaryota</taxon>
        <taxon>Fungi</taxon>
        <taxon>Dikarya</taxon>
        <taxon>Basidiomycota</taxon>
        <taxon>Agaricomycotina</taxon>
        <taxon>Agaricomycetes</taxon>
        <taxon>Cantharellales</taxon>
        <taxon>Ceratobasidiaceae</taxon>
        <taxon>Rhizoctonia</taxon>
    </lineage>
</organism>
<feature type="zinc finger region" description="C3H1-type" evidence="13">
    <location>
        <begin position="438"/>
        <end position="470"/>
    </location>
</feature>
<keyword evidence="5 13" id="KW-0479">Metal-binding</keyword>
<dbReference type="PROSITE" id="PS50033">
    <property type="entry name" value="UBX"/>
    <property type="match status" value="1"/>
</dbReference>
<dbReference type="PROSITE" id="PS50216">
    <property type="entry name" value="DHHC"/>
    <property type="match status" value="1"/>
</dbReference>
<dbReference type="Pfam" id="PF00789">
    <property type="entry name" value="UBX"/>
    <property type="match status" value="1"/>
</dbReference>
<keyword evidence="9 14" id="KW-0472">Membrane</keyword>
<evidence type="ECO:0000256" key="10">
    <source>
        <dbReference type="ARBA" id="ARBA00023139"/>
    </source>
</evidence>
<dbReference type="InterPro" id="IPR013087">
    <property type="entry name" value="Znf_C2H2_type"/>
</dbReference>
<keyword evidence="4 14" id="KW-0812">Transmembrane</keyword>
<feature type="domain" description="RING-type" evidence="17">
    <location>
        <begin position="357"/>
        <end position="408"/>
    </location>
</feature>
<evidence type="ECO:0000313" key="19">
    <source>
        <dbReference type="EMBL" id="CAE6437120.1"/>
    </source>
</evidence>
<evidence type="ECO:0000256" key="6">
    <source>
        <dbReference type="ARBA" id="ARBA00022771"/>
    </source>
</evidence>
<dbReference type="InterPro" id="IPR001012">
    <property type="entry name" value="UBX_dom"/>
</dbReference>
<gene>
    <name evidence="19" type="ORF">RDB_LOCUS31638</name>
</gene>
<feature type="transmembrane region" description="Helical" evidence="14">
    <location>
        <begin position="608"/>
        <end position="628"/>
    </location>
</feature>
<keyword evidence="10" id="KW-0564">Palmitate</keyword>
<comment type="domain">
    <text evidence="14">The DHHC domain is required for palmitoyltransferase activity.</text>
</comment>
<comment type="subcellular location">
    <subcellularLocation>
        <location evidence="2">Cytoplasm</location>
    </subcellularLocation>
    <subcellularLocation>
        <location evidence="1">Membrane</location>
        <topology evidence="1">Multi-pass membrane protein</topology>
    </subcellularLocation>
</comment>
<dbReference type="EC" id="2.3.1.225" evidence="14"/>
<name>A0A8H2Y012_9AGAM</name>
<dbReference type="GO" id="GO:1903094">
    <property type="term" value="P:negative regulation of protein K48-linked deubiquitination"/>
    <property type="evidence" value="ECO:0007669"/>
    <property type="project" value="TreeGrafter"/>
</dbReference>
<dbReference type="AlphaFoldDB" id="A0A8H2Y012"/>
<keyword evidence="3" id="KW-0963">Cytoplasm</keyword>
<evidence type="ECO:0000256" key="4">
    <source>
        <dbReference type="ARBA" id="ARBA00022692"/>
    </source>
</evidence>
<keyword evidence="14" id="KW-0808">Transferase</keyword>
<keyword evidence="11" id="KW-0449">Lipoprotein</keyword>
<dbReference type="GO" id="GO:0008270">
    <property type="term" value="F:zinc ion binding"/>
    <property type="evidence" value="ECO:0007669"/>
    <property type="project" value="UniProtKB-KW"/>
</dbReference>
<comment type="catalytic activity">
    <reaction evidence="12 14">
        <text>L-cysteinyl-[protein] + hexadecanoyl-CoA = S-hexadecanoyl-L-cysteinyl-[protein] + CoA</text>
        <dbReference type="Rhea" id="RHEA:36683"/>
        <dbReference type="Rhea" id="RHEA-COMP:10131"/>
        <dbReference type="Rhea" id="RHEA-COMP:11032"/>
        <dbReference type="ChEBI" id="CHEBI:29950"/>
        <dbReference type="ChEBI" id="CHEBI:57287"/>
        <dbReference type="ChEBI" id="CHEBI:57379"/>
        <dbReference type="ChEBI" id="CHEBI:74151"/>
        <dbReference type="EC" id="2.3.1.225"/>
    </reaction>
</comment>
<dbReference type="InterPro" id="IPR001594">
    <property type="entry name" value="Palmitoyltrfase_DHHC"/>
</dbReference>
<dbReference type="GO" id="GO:0005737">
    <property type="term" value="C:cytoplasm"/>
    <property type="evidence" value="ECO:0007669"/>
    <property type="project" value="UniProtKB-SubCell"/>
</dbReference>
<accession>A0A8H2Y012</accession>
<dbReference type="CDD" id="cd16521">
    <property type="entry name" value="RING-HC_MKRN"/>
    <property type="match status" value="1"/>
</dbReference>
<evidence type="ECO:0000256" key="3">
    <source>
        <dbReference type="ARBA" id="ARBA00022490"/>
    </source>
</evidence>
<dbReference type="Gene3D" id="3.10.20.90">
    <property type="entry name" value="Phosphatidylinositol 3-kinase Catalytic Subunit, Chain A, domain 1"/>
    <property type="match status" value="1"/>
</dbReference>
<feature type="domain" description="C3H1-type" evidence="18">
    <location>
        <begin position="438"/>
        <end position="470"/>
    </location>
</feature>
<dbReference type="GO" id="GO:0032435">
    <property type="term" value="P:negative regulation of proteasomal ubiquitin-dependent protein catabolic process"/>
    <property type="evidence" value="ECO:0007669"/>
    <property type="project" value="TreeGrafter"/>
</dbReference>
<reference evidence="19" key="1">
    <citation type="submission" date="2021-01" db="EMBL/GenBank/DDBJ databases">
        <authorList>
            <person name="Kaushik A."/>
        </authorList>
    </citation>
    <scope>NUCLEOTIDE SEQUENCE</scope>
    <source>
        <strain evidence="19">AG6-10EEA</strain>
    </source>
</reference>
<evidence type="ECO:0000256" key="1">
    <source>
        <dbReference type="ARBA" id="ARBA00004141"/>
    </source>
</evidence>